<feature type="compositionally biased region" description="Low complexity" evidence="6">
    <location>
        <begin position="229"/>
        <end position="242"/>
    </location>
</feature>
<evidence type="ECO:0000256" key="6">
    <source>
        <dbReference type="SAM" id="MobiDB-lite"/>
    </source>
</evidence>
<comment type="subcellular location">
    <subcellularLocation>
        <location evidence="1">Mitochondrion</location>
    </subcellularLocation>
</comment>
<feature type="region of interest" description="Disordered" evidence="6">
    <location>
        <begin position="229"/>
        <end position="253"/>
    </location>
</feature>
<sequence>MSSNPTFSLTTTGTMPINANRNGVPPHQSSSNSGTTTPQNGSISQSSSFYGIPSLRSAWSGLVRSFSYDDSEQHDHRLPSSIREIPPPDPVSLSGWKSSTKDASRVMTVPLAEEIKKMVPERLQIVDGWQLVYSLVQDGTLLGTLYRKCAQFSEKRRGQRIGFVVVVRDDEGGIFGAYMSDVPHISKNYFGNGECFLWRASRQISLPPPPSTDTTKMARNTMIAPSLKKMMSTSATTSESSLGDGDEEKTRGGSGYMQNHLRFMVYPYSGKNDYCMLCEPGFLSLGGGNGRYGLWMNENLSMGHSDPCPTYDNDGLSDQGGKFGILGVEVWAIGG</sequence>
<dbReference type="SMART" id="SM00584">
    <property type="entry name" value="TLDc"/>
    <property type="match status" value="1"/>
</dbReference>
<evidence type="ECO:0000256" key="5">
    <source>
        <dbReference type="ARBA" id="ARBA00040604"/>
    </source>
</evidence>
<accession>A0AAD5WVS0</accession>
<comment type="similarity">
    <text evidence="2">Belongs to the OXR1 family.</text>
</comment>
<proteinExistence type="inferred from homology"/>
<evidence type="ECO:0000256" key="1">
    <source>
        <dbReference type="ARBA" id="ARBA00004173"/>
    </source>
</evidence>
<feature type="region of interest" description="Disordered" evidence="6">
    <location>
        <begin position="73"/>
        <end position="97"/>
    </location>
</feature>
<dbReference type="GO" id="GO:0005739">
    <property type="term" value="C:mitochondrion"/>
    <property type="evidence" value="ECO:0007669"/>
    <property type="project" value="UniProtKB-SubCell"/>
</dbReference>
<dbReference type="PANTHER" id="PTHR23354">
    <property type="entry name" value="NUCLEOLAR PROTEIN 7/ESTROGEN RECEPTOR COACTIVATOR-RELATED"/>
    <property type="match status" value="1"/>
</dbReference>
<feature type="domain" description="TLDc" evidence="7">
    <location>
        <begin position="105"/>
        <end position="334"/>
    </location>
</feature>
<name>A0AAD5WVS0_9PEZI</name>
<dbReference type="Pfam" id="PF07534">
    <property type="entry name" value="TLD"/>
    <property type="match status" value="2"/>
</dbReference>
<keyword evidence="3" id="KW-0496">Mitochondrion</keyword>
<evidence type="ECO:0000256" key="4">
    <source>
        <dbReference type="ARBA" id="ARBA00037112"/>
    </source>
</evidence>
<gene>
    <name evidence="8" type="ORF">MKZ38_006638</name>
</gene>
<comment type="caution">
    <text evidence="8">The sequence shown here is derived from an EMBL/GenBank/DDBJ whole genome shotgun (WGS) entry which is preliminary data.</text>
</comment>
<dbReference type="GO" id="GO:0006979">
    <property type="term" value="P:response to oxidative stress"/>
    <property type="evidence" value="ECO:0007669"/>
    <property type="project" value="TreeGrafter"/>
</dbReference>
<dbReference type="PANTHER" id="PTHR23354:SF62">
    <property type="entry name" value="MUSTARD, ISOFORM V"/>
    <property type="match status" value="1"/>
</dbReference>
<keyword evidence="9" id="KW-1185">Reference proteome</keyword>
<dbReference type="PROSITE" id="PS51886">
    <property type="entry name" value="TLDC"/>
    <property type="match status" value="1"/>
</dbReference>
<comment type="function">
    <text evidence="4">May be involved in protection from oxidative damage.</text>
</comment>
<dbReference type="InterPro" id="IPR006571">
    <property type="entry name" value="TLDc_dom"/>
</dbReference>
<dbReference type="AlphaFoldDB" id="A0AAD5WVS0"/>
<evidence type="ECO:0000256" key="3">
    <source>
        <dbReference type="ARBA" id="ARBA00023128"/>
    </source>
</evidence>
<dbReference type="EMBL" id="JAKWBI020000040">
    <property type="protein sequence ID" value="KAJ2904982.1"/>
    <property type="molecule type" value="Genomic_DNA"/>
</dbReference>
<reference evidence="8" key="1">
    <citation type="submission" date="2022-07" db="EMBL/GenBank/DDBJ databases">
        <title>Draft genome sequence of Zalerion maritima ATCC 34329, a (micro)plastics degrading marine fungus.</title>
        <authorList>
            <person name="Paco A."/>
            <person name="Goncalves M.F.M."/>
            <person name="Rocha-Santos T.A.P."/>
            <person name="Alves A."/>
        </authorList>
    </citation>
    <scope>NUCLEOTIDE SEQUENCE</scope>
    <source>
        <strain evidence="8">ATCC 34329</strain>
    </source>
</reference>
<evidence type="ECO:0000256" key="2">
    <source>
        <dbReference type="ARBA" id="ARBA00009540"/>
    </source>
</evidence>
<organism evidence="8 9">
    <name type="scientific">Zalerion maritima</name>
    <dbReference type="NCBI Taxonomy" id="339359"/>
    <lineage>
        <taxon>Eukaryota</taxon>
        <taxon>Fungi</taxon>
        <taxon>Dikarya</taxon>
        <taxon>Ascomycota</taxon>
        <taxon>Pezizomycotina</taxon>
        <taxon>Sordariomycetes</taxon>
        <taxon>Lulworthiomycetidae</taxon>
        <taxon>Lulworthiales</taxon>
        <taxon>Lulworthiaceae</taxon>
        <taxon>Zalerion</taxon>
    </lineage>
</organism>
<protein>
    <recommendedName>
        <fullName evidence="5">Oxidation resistance protein 1</fullName>
    </recommendedName>
</protein>
<dbReference type="Proteomes" id="UP001201980">
    <property type="component" value="Unassembled WGS sequence"/>
</dbReference>
<evidence type="ECO:0000313" key="8">
    <source>
        <dbReference type="EMBL" id="KAJ2904982.1"/>
    </source>
</evidence>
<evidence type="ECO:0000259" key="7">
    <source>
        <dbReference type="PROSITE" id="PS51886"/>
    </source>
</evidence>
<dbReference type="GO" id="GO:0005634">
    <property type="term" value="C:nucleus"/>
    <property type="evidence" value="ECO:0007669"/>
    <property type="project" value="TreeGrafter"/>
</dbReference>
<feature type="region of interest" description="Disordered" evidence="6">
    <location>
        <begin position="1"/>
        <end position="47"/>
    </location>
</feature>
<evidence type="ECO:0000313" key="9">
    <source>
        <dbReference type="Proteomes" id="UP001201980"/>
    </source>
</evidence>